<feature type="transmembrane region" description="Helical" evidence="1">
    <location>
        <begin position="193"/>
        <end position="218"/>
    </location>
</feature>
<feature type="transmembrane region" description="Helical" evidence="1">
    <location>
        <begin position="20"/>
        <end position="38"/>
    </location>
</feature>
<dbReference type="EMBL" id="MEHD01000021">
    <property type="protein sequence ID" value="ODR57541.1"/>
    <property type="molecule type" value="Genomic_DNA"/>
</dbReference>
<feature type="transmembrane region" description="Helical" evidence="1">
    <location>
        <begin position="224"/>
        <end position="245"/>
    </location>
</feature>
<reference evidence="2 3" key="1">
    <citation type="submission" date="2016-08" db="EMBL/GenBank/DDBJ databases">
        <title>Characterization of Isolates of Eisenbergiella tayi Derived from Blood Cultures, Using Whole Genome Sequencing.</title>
        <authorList>
            <person name="Bernier A.-M."/>
            <person name="Burdz T."/>
            <person name="Wiebe D."/>
            <person name="Bernard K."/>
        </authorList>
    </citation>
    <scope>NUCLEOTIDE SEQUENCE [LARGE SCALE GENOMIC DNA]</scope>
    <source>
        <strain evidence="2 3">NML120146</strain>
    </source>
</reference>
<keyword evidence="1" id="KW-0472">Membrane</keyword>
<keyword evidence="3" id="KW-1185">Reference proteome</keyword>
<dbReference type="Proteomes" id="UP000094869">
    <property type="component" value="Unassembled WGS sequence"/>
</dbReference>
<organism evidence="2 3">
    <name type="scientific">Eisenbergiella tayi</name>
    <dbReference type="NCBI Taxonomy" id="1432052"/>
    <lineage>
        <taxon>Bacteria</taxon>
        <taxon>Bacillati</taxon>
        <taxon>Bacillota</taxon>
        <taxon>Clostridia</taxon>
        <taxon>Lachnospirales</taxon>
        <taxon>Lachnospiraceae</taxon>
        <taxon>Eisenbergiella</taxon>
    </lineage>
</organism>
<feature type="transmembrane region" description="Helical" evidence="1">
    <location>
        <begin position="148"/>
        <end position="181"/>
    </location>
</feature>
<gene>
    <name evidence="2" type="ORF">BEI63_10535</name>
</gene>
<protein>
    <recommendedName>
        <fullName evidence="4">DUF2029 domain-containing protein</fullName>
    </recommendedName>
</protein>
<feature type="transmembrane region" description="Helical" evidence="1">
    <location>
        <begin position="86"/>
        <end position="106"/>
    </location>
</feature>
<keyword evidence="1" id="KW-0812">Transmembrane</keyword>
<proteinExistence type="predicted"/>
<comment type="caution">
    <text evidence="2">The sequence shown here is derived from an EMBL/GenBank/DDBJ whole genome shotgun (WGS) entry which is preliminary data.</text>
</comment>
<feature type="transmembrane region" description="Helical" evidence="1">
    <location>
        <begin position="426"/>
        <end position="447"/>
    </location>
</feature>
<name>A0ABX3AHM2_9FIRM</name>
<feature type="transmembrane region" description="Helical" evidence="1">
    <location>
        <begin position="286"/>
        <end position="306"/>
    </location>
</feature>
<evidence type="ECO:0000256" key="1">
    <source>
        <dbReference type="SAM" id="Phobius"/>
    </source>
</evidence>
<sequence length="492" mass="56610">MRAGNKAKLNVWNKKISRRMIIPGFFLLISLVFFYSFIYNDILETMRVGINFWTDLFAGNVKYFYAGRWEMTPFAYTKEVQAVYDFPIYIVFAIWNFPLWIAENFFGVDIFNSVPCLMWGKTLLLVAVALITRSLYRLCLTLELKEDIAKLVCILFLSSNFFMTSIIMMCAYDIIALYFAVEGINYYFKENNKGFLICFMLAIPLKFFALLLFVPLVLLKEKRIPYIIGYVFMSILPILFFRIILPCEALYGQPDTVAFSLLNMFKSTNLSNLAFLYAVMYEQPAALSRMFPSIFCWVVLFLLCYFVKIESKEKMYRWGIYVCFMAYAILFVTCMSHPYWLLIMTPFMMILIGQNSRYLYINLVLETALTWGMILAQIFKFPWCFGNAIVAGMFVPGILGRQDEFNPITPITVFTKVTGSDSAQGYLIGAGTSVFIAGILIFSVLNIPGIKKELPFIKVDDKPAVWLINLRILAGFVIAIIPVVLHVAGVWI</sequence>
<feature type="transmembrane region" description="Helical" evidence="1">
    <location>
        <begin position="383"/>
        <end position="400"/>
    </location>
</feature>
<keyword evidence="1" id="KW-1133">Transmembrane helix</keyword>
<evidence type="ECO:0000313" key="2">
    <source>
        <dbReference type="EMBL" id="ODR57541.1"/>
    </source>
</evidence>
<feature type="transmembrane region" description="Helical" evidence="1">
    <location>
        <begin position="468"/>
        <end position="491"/>
    </location>
</feature>
<feature type="transmembrane region" description="Helical" evidence="1">
    <location>
        <begin position="359"/>
        <end position="376"/>
    </location>
</feature>
<feature type="transmembrane region" description="Helical" evidence="1">
    <location>
        <begin position="318"/>
        <end position="339"/>
    </location>
</feature>
<feature type="transmembrane region" description="Helical" evidence="1">
    <location>
        <begin position="118"/>
        <end position="136"/>
    </location>
</feature>
<accession>A0ABX3AHM2</accession>
<evidence type="ECO:0008006" key="4">
    <source>
        <dbReference type="Google" id="ProtNLM"/>
    </source>
</evidence>
<evidence type="ECO:0000313" key="3">
    <source>
        <dbReference type="Proteomes" id="UP000094869"/>
    </source>
</evidence>